<accession>A0A1Z4F114</accession>
<dbReference type="RefSeq" id="WP_096503144.1">
    <property type="nucleotide sequence ID" value="NZ_AP018165.1"/>
</dbReference>
<sequence>MTANPKCICTHYHSEHDDNANAKCGEGIWTVTAEVPRGDDFQIFDPCDCPGFEADPKADHE</sequence>
<keyword evidence="2" id="KW-1185">Reference proteome</keyword>
<dbReference type="EMBL" id="AP018165">
    <property type="protein sequence ID" value="BAX98877.1"/>
    <property type="molecule type" value="Genomic_DNA"/>
</dbReference>
<dbReference type="AlphaFoldDB" id="A0A1Z4F114"/>
<proteinExistence type="predicted"/>
<dbReference type="Proteomes" id="UP000217954">
    <property type="component" value="Chromosome"/>
</dbReference>
<name>A0A1Z4F114_9MYCO</name>
<evidence type="ECO:0000313" key="1">
    <source>
        <dbReference type="EMBL" id="BAX98877.1"/>
    </source>
</evidence>
<evidence type="ECO:0000313" key="2">
    <source>
        <dbReference type="Proteomes" id="UP000217954"/>
    </source>
</evidence>
<reference evidence="1 2" key="2">
    <citation type="journal article" date="2017" name="Int. J. Syst. Evol. Microbiol.">
        <title>Mycobacterium stephanolepidis sp. nov., a rapidly growing species related to Mycobacterium chelonae, isolated from marine teleost fish, Stephanolepis cirrhifer.</title>
        <authorList>
            <person name="Fukano H."/>
            <person name="Wada S."/>
            <person name="Kurata O."/>
            <person name="Katayama K."/>
            <person name="Fujiwara N."/>
            <person name="Hoshino Y."/>
        </authorList>
    </citation>
    <scope>NUCLEOTIDE SEQUENCE [LARGE SCALE GENOMIC DNA]</scope>
    <source>
        <strain evidence="1 2">NJB0901</strain>
    </source>
</reference>
<organism evidence="1 2">
    <name type="scientific">[Mycobacterium] stephanolepidis</name>
    <dbReference type="NCBI Taxonomy" id="1520670"/>
    <lineage>
        <taxon>Bacteria</taxon>
        <taxon>Bacillati</taxon>
        <taxon>Actinomycetota</taxon>
        <taxon>Actinomycetes</taxon>
        <taxon>Mycobacteriales</taxon>
        <taxon>Mycobacteriaceae</taxon>
        <taxon>Mycobacteroides</taxon>
    </lineage>
</organism>
<dbReference type="KEGG" id="mste:MSTE_03577"/>
<gene>
    <name evidence="1" type="ORF">MSTE_03577</name>
</gene>
<protein>
    <submittedName>
        <fullName evidence="1">Uncharacterized protein</fullName>
    </submittedName>
</protein>
<reference evidence="2" key="1">
    <citation type="journal article" date="2017" name="Genome Announc.">
        <title>Complete Genome Sequence of Mycobacterium stephanolepidis.</title>
        <authorList>
            <person name="Fukano H."/>
            <person name="Yoshida M."/>
            <person name="Katayama Y."/>
            <person name="Omatsu T."/>
            <person name="Mizutani T."/>
            <person name="Kurata O."/>
            <person name="Wada S."/>
            <person name="Hoshino Y."/>
        </authorList>
    </citation>
    <scope>NUCLEOTIDE SEQUENCE [LARGE SCALE GENOMIC DNA]</scope>
    <source>
        <strain evidence="2">NJB0901</strain>
    </source>
</reference>